<feature type="domain" description="RanBP2-type" evidence="22">
    <location>
        <begin position="674"/>
        <end position="703"/>
    </location>
</feature>
<dbReference type="GO" id="GO:0031965">
    <property type="term" value="C:nuclear membrane"/>
    <property type="evidence" value="ECO:0007669"/>
    <property type="project" value="UniProtKB-SubCell"/>
</dbReference>
<feature type="compositionally biased region" description="Low complexity" evidence="21">
    <location>
        <begin position="46"/>
        <end position="55"/>
    </location>
</feature>
<evidence type="ECO:0000256" key="20">
    <source>
        <dbReference type="PROSITE-ProRule" id="PRU00322"/>
    </source>
</evidence>
<dbReference type="FunFam" id="4.10.1060.10:FF:000001">
    <property type="entry name" value="Nuclear pore complex protein Nup153"/>
    <property type="match status" value="3"/>
</dbReference>
<feature type="region of interest" description="Disordered" evidence="21">
    <location>
        <begin position="262"/>
        <end position="283"/>
    </location>
</feature>
<organism evidence="23 24">
    <name type="scientific">Biomphalaria glabrata</name>
    <name type="common">Bloodfluke planorb</name>
    <name type="synonym">Freshwater snail</name>
    <dbReference type="NCBI Taxonomy" id="6526"/>
    <lineage>
        <taxon>Eukaryota</taxon>
        <taxon>Metazoa</taxon>
        <taxon>Spiralia</taxon>
        <taxon>Lophotrochozoa</taxon>
        <taxon>Mollusca</taxon>
        <taxon>Gastropoda</taxon>
        <taxon>Heterobranchia</taxon>
        <taxon>Euthyneura</taxon>
        <taxon>Panpulmonata</taxon>
        <taxon>Hygrophila</taxon>
        <taxon>Lymnaeoidea</taxon>
        <taxon>Planorbidae</taxon>
        <taxon>Biomphalaria</taxon>
    </lineage>
</organism>
<accession>A0A2C9JS32</accession>
<keyword evidence="9" id="KW-0862">Zinc</keyword>
<name>A0A2C9JS32_BIOGL</name>
<evidence type="ECO:0000256" key="19">
    <source>
        <dbReference type="ARBA" id="ARBA00079437"/>
    </source>
</evidence>
<sequence length="1330" mass="138263">MASEGGGKIKSKRNPTQSKPYDRDTSLLGKLKNSVKDLLLPSWLSVSSSSPISTSGETKSDKQNSSLSNASSAASNFVDHSRPGRSSDSSDFIAAQDLDDSGIVTFPKLNREGQKIHGELYPNASYEPPPPNVNIATLYQGDVWKQSNSVESSSSSQISQMFSNSNEKNYSMPLDSIDKDSMEVVETPIRSIMVLTGAASRASESAKRQRLWSPESVRHGKPFIAPVTEKPSFNASLFGTLNESNTSLLGSSLHESSFYSGKTRYGGAAGERKSQISSSPYKSSLPLRKQVKASPLNQTLNATTSATAQRILETLEKMSTPLGDVKKIPRADANDSVLSFTPSSYRRASFLTPGRSSTRPLQIPNFGAPKSQHQSISQAVIVKNRSKHSILDKRQSSLAQDLGEPVEVCETETSRLPTSLEPSLSKLTSEVAVKNVPSSTGKIKEKKFSQHISRGKEDDEVVEVPNLRTDFTLPITNLNPIPLHSVGVKSHSVPPSSIPTTDKLAHLKFTFSTPIQENRNPGSSLVLGSVDKNFKFSSPINASNVKINAAGAEEGSKSSPEPAVGASSVVSTSFSSTPQVWGSTAPRPKVADIGESVLSGTSSSFKTYNKWPENDSSAASDVVTQSGFSLAPAASLKTGSVMDVLGKGPVVASVSFVPPKSSTEDDLMSKFKKAAGSWECYSCMLSNKPDSTKCVACDNPKPNSNQVSTSSSVAVNSPPSTSDDLMAKFKKPPGSWECQGCLIVNKPESSKCVACETPRTGSNQLSAPNISSGSLSSLFKKPPGNWECDTCMIQNPAAAENCLACDSPKPGLQAAGVVSKTTEPSKTSSITISSQGGFVLNVPTTTATTVGSGGFKFGNTSTSSVFSTSSSGFQFSQTATSKDSSASTVSSSVPLTGGFKFGSSSTSPDTGGFKFGSTAPDTGGFKFGSSGSQSSNIVTEPAKNSSGGAFVFGLSSAASTSKPNVQFGLTTKNVSFNEPCISENHSISNGCLPVNQVNSKTASAGPVFGVVPSSGASQEIRSTAAVVGIATNPQINSNANSLAVTMAPTFALSTSQALVVDSVPKSSNSLFQFGATVATSQSNSTGLGMNSISSSKPLSNGGFTMSSNQSKVADGANSLGSGLQTNAPVFGVFGQSTISLNPSSSVSLAQPSKRSVDLNDVDAPSAKKTVNFGLNNNDTATNGLFTFGASKGSPFGNSASINSGTPSGGFMFGSTPGAQPSQINNSSQGFQFSTGASNVFSFTASASNDSSKSEVKAAPFPIPTPASFNFGGTSQQTGAPFVFGAKPTEPQSSSTPFVFGAGAPNAPSQSFNIGTGGDRPKIKAMRRKKK</sequence>
<evidence type="ECO:0000256" key="1">
    <source>
        <dbReference type="ARBA" id="ARBA00001947"/>
    </source>
</evidence>
<evidence type="ECO:0000256" key="11">
    <source>
        <dbReference type="ARBA" id="ARBA00023010"/>
    </source>
</evidence>
<comment type="similarity">
    <text evidence="16">Belongs to the NUP153 family.</text>
</comment>
<dbReference type="InterPro" id="IPR026054">
    <property type="entry name" value="Nucleoporin"/>
</dbReference>
<feature type="region of interest" description="Disordered" evidence="21">
    <location>
        <begin position="703"/>
        <end position="722"/>
    </location>
</feature>
<keyword evidence="14" id="KW-0472">Membrane</keyword>
<comment type="subcellular location">
    <subcellularLocation>
        <location evidence="2">Nucleus membrane</location>
    </subcellularLocation>
    <subcellularLocation>
        <location evidence="3">Nucleus</location>
        <location evidence="3">Nuclear pore complex</location>
    </subcellularLocation>
</comment>
<keyword evidence="15" id="KW-0539">Nucleus</keyword>
<protein>
    <recommendedName>
        <fullName evidence="17">Nuclear pore complex protein Nup153</fullName>
    </recommendedName>
    <alternativeName>
        <fullName evidence="19">153 kDa nucleoporin</fullName>
    </alternativeName>
    <alternativeName>
        <fullName evidence="18">Nucleoporin Nup153</fullName>
    </alternativeName>
</protein>
<keyword evidence="8" id="KW-0509">mRNA transport</keyword>
<dbReference type="GO" id="GO:0005643">
    <property type="term" value="C:nuclear pore"/>
    <property type="evidence" value="ECO:0007669"/>
    <property type="project" value="UniProtKB-SubCell"/>
</dbReference>
<feature type="region of interest" description="Disordered" evidence="21">
    <location>
        <begin position="46"/>
        <end position="93"/>
    </location>
</feature>
<keyword evidence="13" id="KW-0906">Nuclear pore complex</keyword>
<evidence type="ECO:0000256" key="15">
    <source>
        <dbReference type="ARBA" id="ARBA00023242"/>
    </source>
</evidence>
<evidence type="ECO:0000256" key="18">
    <source>
        <dbReference type="ARBA" id="ARBA00078197"/>
    </source>
</evidence>
<dbReference type="GO" id="GO:0017056">
    <property type="term" value="F:structural constituent of nuclear pore"/>
    <property type="evidence" value="ECO:0007669"/>
    <property type="project" value="TreeGrafter"/>
</dbReference>
<dbReference type="PANTHER" id="PTHR23193:SF23">
    <property type="entry name" value="NUCLEAR PORE COMPLEX PROTEIN NUP153"/>
    <property type="match status" value="1"/>
</dbReference>
<evidence type="ECO:0000256" key="16">
    <source>
        <dbReference type="ARBA" id="ARBA00060842"/>
    </source>
</evidence>
<keyword evidence="7 20" id="KW-0863">Zinc-finger</keyword>
<feature type="region of interest" description="Disordered" evidence="21">
    <location>
        <begin position="1"/>
        <end position="27"/>
    </location>
</feature>
<feature type="region of interest" description="Disordered" evidence="21">
    <location>
        <begin position="349"/>
        <end position="370"/>
    </location>
</feature>
<dbReference type="Pfam" id="PF00641">
    <property type="entry name" value="Zn_ribbon_RanBP"/>
    <property type="match status" value="3"/>
</dbReference>
<gene>
    <name evidence="23" type="primary">106065713</name>
</gene>
<dbReference type="GO" id="GO:0003677">
    <property type="term" value="F:DNA binding"/>
    <property type="evidence" value="ECO:0007669"/>
    <property type="project" value="UniProtKB-KW"/>
</dbReference>
<evidence type="ECO:0000256" key="3">
    <source>
        <dbReference type="ARBA" id="ARBA00004567"/>
    </source>
</evidence>
<keyword evidence="5" id="KW-0479">Metal-binding</keyword>
<evidence type="ECO:0000313" key="23">
    <source>
        <dbReference type="EnsemblMetazoa" id="BGLB007128-PD"/>
    </source>
</evidence>
<dbReference type="PROSITE" id="PS01358">
    <property type="entry name" value="ZF_RANBP2_1"/>
    <property type="match status" value="3"/>
</dbReference>
<evidence type="ECO:0000256" key="9">
    <source>
        <dbReference type="ARBA" id="ARBA00022833"/>
    </source>
</evidence>
<evidence type="ECO:0000256" key="17">
    <source>
        <dbReference type="ARBA" id="ARBA00068609"/>
    </source>
</evidence>
<reference evidence="23" key="1">
    <citation type="submission" date="2020-05" db="UniProtKB">
        <authorList>
            <consortium name="EnsemblMetazoa"/>
        </authorList>
    </citation>
    <scope>IDENTIFICATION</scope>
    <source>
        <strain evidence="23">BB02</strain>
    </source>
</reference>
<dbReference type="GO" id="GO:0006405">
    <property type="term" value="P:RNA export from nucleus"/>
    <property type="evidence" value="ECO:0007669"/>
    <property type="project" value="TreeGrafter"/>
</dbReference>
<feature type="region of interest" description="Disordered" evidence="21">
    <location>
        <begin position="1279"/>
        <end position="1330"/>
    </location>
</feature>
<feature type="domain" description="RanBP2-type" evidence="22">
    <location>
        <begin position="732"/>
        <end position="761"/>
    </location>
</feature>
<evidence type="ECO:0000256" key="7">
    <source>
        <dbReference type="ARBA" id="ARBA00022771"/>
    </source>
</evidence>
<evidence type="ECO:0000256" key="14">
    <source>
        <dbReference type="ARBA" id="ARBA00023136"/>
    </source>
</evidence>
<dbReference type="GO" id="GO:0008270">
    <property type="term" value="F:zinc ion binding"/>
    <property type="evidence" value="ECO:0007669"/>
    <property type="project" value="UniProtKB-KW"/>
</dbReference>
<dbReference type="VEuPathDB" id="VectorBase:BGLB007128"/>
<dbReference type="Pfam" id="PF08604">
    <property type="entry name" value="Nup153"/>
    <property type="match status" value="1"/>
</dbReference>
<evidence type="ECO:0000256" key="21">
    <source>
        <dbReference type="SAM" id="MobiDB-lite"/>
    </source>
</evidence>
<keyword evidence="12" id="KW-0238">DNA-binding</keyword>
<dbReference type="VEuPathDB" id="VectorBase:BGLAX_038463"/>
<dbReference type="InterPro" id="IPR013913">
    <property type="entry name" value="Nup153_N"/>
</dbReference>
<dbReference type="EnsemblMetazoa" id="BGLB007128-RD">
    <property type="protein sequence ID" value="BGLB007128-PD"/>
    <property type="gene ID" value="BGLB007128"/>
</dbReference>
<dbReference type="InterPro" id="IPR036443">
    <property type="entry name" value="Znf_RanBP2_sf"/>
</dbReference>
<evidence type="ECO:0000256" key="10">
    <source>
        <dbReference type="ARBA" id="ARBA00022927"/>
    </source>
</evidence>
<evidence type="ECO:0000256" key="13">
    <source>
        <dbReference type="ARBA" id="ARBA00023132"/>
    </source>
</evidence>
<comment type="cofactor">
    <cofactor evidence="1">
        <name>Zn(2+)</name>
        <dbReference type="ChEBI" id="CHEBI:29105"/>
    </cofactor>
</comment>
<evidence type="ECO:0000256" key="12">
    <source>
        <dbReference type="ARBA" id="ARBA00023125"/>
    </source>
</evidence>
<evidence type="ECO:0000256" key="5">
    <source>
        <dbReference type="ARBA" id="ARBA00022723"/>
    </source>
</evidence>
<dbReference type="PROSITE" id="PS50199">
    <property type="entry name" value="ZF_RANBP2_2"/>
    <property type="match status" value="3"/>
</dbReference>
<dbReference type="GO" id="GO:0051028">
    <property type="term" value="P:mRNA transport"/>
    <property type="evidence" value="ECO:0007669"/>
    <property type="project" value="UniProtKB-KW"/>
</dbReference>
<evidence type="ECO:0000256" key="2">
    <source>
        <dbReference type="ARBA" id="ARBA00004126"/>
    </source>
</evidence>
<dbReference type="STRING" id="6526.A0A2C9JS32"/>
<evidence type="ECO:0000313" key="24">
    <source>
        <dbReference type="Proteomes" id="UP000076420"/>
    </source>
</evidence>
<dbReference type="SMART" id="SM00547">
    <property type="entry name" value="ZnF_RBZ"/>
    <property type="match status" value="3"/>
</dbReference>
<dbReference type="GO" id="GO:0006606">
    <property type="term" value="P:protein import into nucleus"/>
    <property type="evidence" value="ECO:0007669"/>
    <property type="project" value="TreeGrafter"/>
</dbReference>
<evidence type="ECO:0000259" key="22">
    <source>
        <dbReference type="PROSITE" id="PS50199"/>
    </source>
</evidence>
<keyword evidence="4" id="KW-0813">Transport</keyword>
<dbReference type="Proteomes" id="UP000076420">
    <property type="component" value="Unassembled WGS sequence"/>
</dbReference>
<feature type="domain" description="RanBP2-type" evidence="22">
    <location>
        <begin position="782"/>
        <end position="811"/>
    </location>
</feature>
<dbReference type="KEGG" id="bgt:106065713"/>
<keyword evidence="11" id="KW-0811">Translocation</keyword>
<dbReference type="PANTHER" id="PTHR23193">
    <property type="entry name" value="NUCLEAR PORE COMPLEX PROTEIN NUP"/>
    <property type="match status" value="1"/>
</dbReference>
<proteinExistence type="inferred from homology"/>
<dbReference type="InterPro" id="IPR001876">
    <property type="entry name" value="Znf_RanBP2"/>
</dbReference>
<evidence type="ECO:0000256" key="4">
    <source>
        <dbReference type="ARBA" id="ARBA00022448"/>
    </source>
</evidence>
<keyword evidence="6" id="KW-0677">Repeat</keyword>
<keyword evidence="10" id="KW-0653">Protein transport</keyword>
<dbReference type="GO" id="GO:0008139">
    <property type="term" value="F:nuclear localization sequence binding"/>
    <property type="evidence" value="ECO:0007669"/>
    <property type="project" value="TreeGrafter"/>
</dbReference>
<dbReference type="OrthoDB" id="79830at2759"/>
<evidence type="ECO:0000256" key="6">
    <source>
        <dbReference type="ARBA" id="ARBA00022737"/>
    </source>
</evidence>
<evidence type="ECO:0000256" key="8">
    <source>
        <dbReference type="ARBA" id="ARBA00022816"/>
    </source>
</evidence>
<dbReference type="Gene3D" id="4.10.1060.10">
    <property type="entry name" value="Zinc finger, RanBP2-type"/>
    <property type="match status" value="3"/>
</dbReference>
<dbReference type="SUPFAM" id="SSF90209">
    <property type="entry name" value="Ran binding protein zinc finger-like"/>
    <property type="match status" value="3"/>
</dbReference>
<feature type="compositionally biased region" description="Low complexity" evidence="21">
    <location>
        <begin position="64"/>
        <end position="76"/>
    </location>
</feature>